<evidence type="ECO:0000313" key="5">
    <source>
        <dbReference type="EMBL" id="VVA26079.1"/>
    </source>
</evidence>
<dbReference type="Pfam" id="PF00407">
    <property type="entry name" value="Bet_v_1"/>
    <property type="match status" value="1"/>
</dbReference>
<sequence>MVEEGEEWWWWGGGEGDGSVVEVVMEEVVVVVAVEDEEEEEDVVVAFVVVVEVMNVVVELDVEMELQHFATMASNGGKLEVEIEVKSPSQKFWEGLRDSTTIFPKAFPHDYKSIDVLEGDGKAVGSVRLITYSEGSPIVKVSKETIDAVDEANKSVAYKVIDGDLLKYYKSFKCILTVTPKGDGSLVKWSSVFEKTHEQIPDPSLIKDFAVKNFQELDAYVLAN</sequence>
<dbReference type="InterPro" id="IPR023393">
    <property type="entry name" value="START-like_dom_sf"/>
</dbReference>
<reference evidence="6" key="1">
    <citation type="journal article" date="2020" name="Plant J.">
        <title>Transposons played a major role in the diversification between the closely related almond and peach genomes: results from the almond genome sequence.</title>
        <authorList>
            <person name="Alioto T."/>
            <person name="Alexiou K.G."/>
            <person name="Bardil A."/>
            <person name="Barteri F."/>
            <person name="Castanera R."/>
            <person name="Cruz F."/>
            <person name="Dhingra A."/>
            <person name="Duval H."/>
            <person name="Fernandez I Marti A."/>
            <person name="Frias L."/>
            <person name="Galan B."/>
            <person name="Garcia J.L."/>
            <person name="Howad W."/>
            <person name="Gomez-Garrido J."/>
            <person name="Gut M."/>
            <person name="Julca I."/>
            <person name="Morata J."/>
            <person name="Puigdomenech P."/>
            <person name="Ribeca P."/>
            <person name="Rubio Cabetas M.J."/>
            <person name="Vlasova A."/>
            <person name="Wirthensohn M."/>
            <person name="Garcia-Mas J."/>
            <person name="Gabaldon T."/>
            <person name="Casacuberta J.M."/>
            <person name="Arus P."/>
        </authorList>
    </citation>
    <scope>NUCLEOTIDE SEQUENCE [LARGE SCALE GENOMIC DNA]</scope>
    <source>
        <strain evidence="6">cv. Texas</strain>
    </source>
</reference>
<organism evidence="5 6">
    <name type="scientific">Prunus dulcis</name>
    <name type="common">Almond</name>
    <name type="synonym">Amygdalus dulcis</name>
    <dbReference type="NCBI Taxonomy" id="3755"/>
    <lineage>
        <taxon>Eukaryota</taxon>
        <taxon>Viridiplantae</taxon>
        <taxon>Streptophyta</taxon>
        <taxon>Embryophyta</taxon>
        <taxon>Tracheophyta</taxon>
        <taxon>Spermatophyta</taxon>
        <taxon>Magnoliopsida</taxon>
        <taxon>eudicotyledons</taxon>
        <taxon>Gunneridae</taxon>
        <taxon>Pentapetalae</taxon>
        <taxon>rosids</taxon>
        <taxon>fabids</taxon>
        <taxon>Rosales</taxon>
        <taxon>Rosaceae</taxon>
        <taxon>Amygdaloideae</taxon>
        <taxon>Amygdaleae</taxon>
        <taxon>Prunus</taxon>
    </lineage>
</organism>
<evidence type="ECO:0000256" key="1">
    <source>
        <dbReference type="ARBA" id="ARBA00009744"/>
    </source>
</evidence>
<dbReference type="GO" id="GO:0010427">
    <property type="term" value="F:abscisic acid binding"/>
    <property type="evidence" value="ECO:0007669"/>
    <property type="project" value="InterPro"/>
</dbReference>
<name>A0A5E4FG11_PRUDU</name>
<dbReference type="PRINTS" id="PR00634">
    <property type="entry name" value="BETALLERGEN"/>
</dbReference>
<dbReference type="GO" id="GO:0004864">
    <property type="term" value="F:protein phosphatase inhibitor activity"/>
    <property type="evidence" value="ECO:0007669"/>
    <property type="project" value="InterPro"/>
</dbReference>
<dbReference type="CDD" id="cd07816">
    <property type="entry name" value="Bet_v1-like"/>
    <property type="match status" value="1"/>
</dbReference>
<dbReference type="Gramene" id="VVA26079">
    <property type="protein sequence ID" value="VVA26079"/>
    <property type="gene ID" value="Prudul26B008932"/>
</dbReference>
<evidence type="ECO:0000313" key="6">
    <source>
        <dbReference type="Proteomes" id="UP000327085"/>
    </source>
</evidence>
<evidence type="ECO:0000256" key="3">
    <source>
        <dbReference type="ARBA" id="ARBA00023265"/>
    </source>
</evidence>
<dbReference type="OMA" id="HDYKSID"/>
<accession>A0A5E4FG11</accession>
<dbReference type="Gene3D" id="3.30.530.20">
    <property type="match status" value="1"/>
</dbReference>
<dbReference type="GO" id="GO:0009738">
    <property type="term" value="P:abscisic acid-activated signaling pathway"/>
    <property type="evidence" value="ECO:0007669"/>
    <property type="project" value="InterPro"/>
</dbReference>
<dbReference type="GO" id="GO:0010494">
    <property type="term" value="C:cytoplasmic stress granule"/>
    <property type="evidence" value="ECO:0007669"/>
    <property type="project" value="EnsemblPlants"/>
</dbReference>
<gene>
    <name evidence="5" type="ORF">ALMOND_2B008932</name>
</gene>
<keyword evidence="2" id="KW-0611">Plant defense</keyword>
<evidence type="ECO:0000256" key="2">
    <source>
        <dbReference type="ARBA" id="ARBA00022821"/>
    </source>
</evidence>
<keyword evidence="3" id="KW-0568">Pathogenesis-related protein</keyword>
<dbReference type="SUPFAM" id="SSF55961">
    <property type="entry name" value="Bet v1-like"/>
    <property type="match status" value="1"/>
</dbReference>
<proteinExistence type="inferred from homology"/>
<dbReference type="EMBL" id="CABIKO010000102">
    <property type="protein sequence ID" value="VVA26079.1"/>
    <property type="molecule type" value="Genomic_DNA"/>
</dbReference>
<dbReference type="PANTHER" id="PTHR31907">
    <property type="entry name" value="MLP-LIKE PROTEIN 423"/>
    <property type="match status" value="1"/>
</dbReference>
<dbReference type="InParanoid" id="A0A5E4FG11"/>
<comment type="similarity">
    <text evidence="1">Belongs to the BetVI family.</text>
</comment>
<dbReference type="AlphaFoldDB" id="A0A5E4FG11"/>
<dbReference type="Proteomes" id="UP000327085">
    <property type="component" value="Chromosome 1"/>
</dbReference>
<dbReference type="FunFam" id="3.30.530.20:FF:000007">
    <property type="entry name" value="Major pollen allergen Bet v 1-A"/>
    <property type="match status" value="1"/>
</dbReference>
<dbReference type="FunCoup" id="A0A5E4FG11">
    <property type="interactions" value="581"/>
</dbReference>
<dbReference type="GO" id="GO:0038023">
    <property type="term" value="F:signaling receptor activity"/>
    <property type="evidence" value="ECO:0007669"/>
    <property type="project" value="InterPro"/>
</dbReference>
<dbReference type="SMART" id="SM01037">
    <property type="entry name" value="Bet_v_1"/>
    <property type="match status" value="1"/>
</dbReference>
<protein>
    <submittedName>
        <fullName evidence="5">PREDICTED: MLP</fullName>
    </submittedName>
</protein>
<dbReference type="GO" id="GO:0006952">
    <property type="term" value="P:defense response"/>
    <property type="evidence" value="ECO:0007669"/>
    <property type="project" value="UniProtKB-KW"/>
</dbReference>
<evidence type="ECO:0000259" key="4">
    <source>
        <dbReference type="SMART" id="SM01037"/>
    </source>
</evidence>
<dbReference type="InterPro" id="IPR000916">
    <property type="entry name" value="Bet_v_I/MLP"/>
</dbReference>
<dbReference type="InterPro" id="IPR051761">
    <property type="entry name" value="MLP-like_ligand-binding"/>
</dbReference>
<dbReference type="InterPro" id="IPR024949">
    <property type="entry name" value="Bet_v_I_allergen"/>
</dbReference>
<feature type="domain" description="Bet v I/Major latex protein" evidence="4">
    <location>
        <begin position="74"/>
        <end position="224"/>
    </location>
</feature>